<dbReference type="AlphaFoldDB" id="A0A174AB08"/>
<keyword evidence="4 7" id="KW-0812">Transmembrane</keyword>
<comment type="similarity">
    <text evidence="2">Belongs to the GSP F family.</text>
</comment>
<dbReference type="PANTHER" id="PTHR30012:SF0">
    <property type="entry name" value="TYPE II SECRETION SYSTEM PROTEIN F-RELATED"/>
    <property type="match status" value="1"/>
</dbReference>
<name>A0A174AB08_9FIRM</name>
<accession>A0A174AB08</accession>
<dbReference type="PANTHER" id="PTHR30012">
    <property type="entry name" value="GENERAL SECRETION PATHWAY PROTEIN"/>
    <property type="match status" value="1"/>
</dbReference>
<dbReference type="Gene3D" id="1.20.81.30">
    <property type="entry name" value="Type II secretion system (T2SS), domain F"/>
    <property type="match status" value="2"/>
</dbReference>
<feature type="domain" description="Type II secretion system protein GspF" evidence="8">
    <location>
        <begin position="222"/>
        <end position="342"/>
    </location>
</feature>
<protein>
    <submittedName>
        <fullName evidence="9">Type IV pilin biogenesis protein</fullName>
    </submittedName>
</protein>
<evidence type="ECO:0000256" key="4">
    <source>
        <dbReference type="ARBA" id="ARBA00022692"/>
    </source>
</evidence>
<keyword evidence="5 7" id="KW-1133">Transmembrane helix</keyword>
<evidence type="ECO:0000256" key="7">
    <source>
        <dbReference type="SAM" id="Phobius"/>
    </source>
</evidence>
<evidence type="ECO:0000256" key="6">
    <source>
        <dbReference type="ARBA" id="ARBA00023136"/>
    </source>
</evidence>
<dbReference type="STRING" id="39482.ERS852491_00643"/>
<evidence type="ECO:0000256" key="1">
    <source>
        <dbReference type="ARBA" id="ARBA00004651"/>
    </source>
</evidence>
<dbReference type="PRINTS" id="PR00812">
    <property type="entry name" value="BCTERIALGSPF"/>
</dbReference>
<gene>
    <name evidence="9" type="primary">gspF_1</name>
    <name evidence="9" type="ORF">ERS852491_00643</name>
</gene>
<dbReference type="InterPro" id="IPR018076">
    <property type="entry name" value="T2SS_GspF_dom"/>
</dbReference>
<dbReference type="Pfam" id="PF00482">
    <property type="entry name" value="T2SSF"/>
    <property type="match status" value="2"/>
</dbReference>
<evidence type="ECO:0000259" key="8">
    <source>
        <dbReference type="Pfam" id="PF00482"/>
    </source>
</evidence>
<feature type="transmembrane region" description="Helical" evidence="7">
    <location>
        <begin position="167"/>
        <end position="189"/>
    </location>
</feature>
<evidence type="ECO:0000313" key="9">
    <source>
        <dbReference type="EMBL" id="CUN84628.1"/>
    </source>
</evidence>
<dbReference type="EMBL" id="CYZU01000004">
    <property type="protein sequence ID" value="CUN84628.1"/>
    <property type="molecule type" value="Genomic_DNA"/>
</dbReference>
<keyword evidence="3" id="KW-1003">Cell membrane</keyword>
<feature type="transmembrane region" description="Helical" evidence="7">
    <location>
        <begin position="121"/>
        <end position="147"/>
    </location>
</feature>
<evidence type="ECO:0000256" key="5">
    <source>
        <dbReference type="ARBA" id="ARBA00022989"/>
    </source>
</evidence>
<reference evidence="9 10" key="1">
    <citation type="submission" date="2015-09" db="EMBL/GenBank/DDBJ databases">
        <authorList>
            <consortium name="Pathogen Informatics"/>
        </authorList>
    </citation>
    <scope>NUCLEOTIDE SEQUENCE [LARGE SCALE GENOMIC DNA]</scope>
    <source>
        <strain evidence="9 10">2789STDY5834876</strain>
    </source>
</reference>
<feature type="transmembrane region" description="Helical" evidence="7">
    <location>
        <begin position="324"/>
        <end position="346"/>
    </location>
</feature>
<evidence type="ECO:0000256" key="2">
    <source>
        <dbReference type="ARBA" id="ARBA00005745"/>
    </source>
</evidence>
<proteinExistence type="inferred from homology"/>
<evidence type="ECO:0000256" key="3">
    <source>
        <dbReference type="ARBA" id="ARBA00022475"/>
    </source>
</evidence>
<organism evidence="9 10">
    <name type="scientific">Faecalicatena contorta</name>
    <dbReference type="NCBI Taxonomy" id="39482"/>
    <lineage>
        <taxon>Bacteria</taxon>
        <taxon>Bacillati</taxon>
        <taxon>Bacillota</taxon>
        <taxon>Clostridia</taxon>
        <taxon>Lachnospirales</taxon>
        <taxon>Lachnospiraceae</taxon>
        <taxon>Faecalicatena</taxon>
    </lineage>
</organism>
<dbReference type="OrthoDB" id="1733538at2"/>
<dbReference type="InterPro" id="IPR003004">
    <property type="entry name" value="GspF/PilC"/>
</dbReference>
<dbReference type="Proteomes" id="UP000095544">
    <property type="component" value="Unassembled WGS sequence"/>
</dbReference>
<feature type="domain" description="Type II secretion system protein GspF" evidence="8">
    <location>
        <begin position="18"/>
        <end position="140"/>
    </location>
</feature>
<keyword evidence="6 7" id="KW-0472">Membrane</keyword>
<sequence>MEKQVQGKPFTNMEVSSFCGQIALILKSGISSLEGITIMLEDAASADEKDILQAILDHMQETGSMYQALENTGLFPSYMLHMIQIGEETGTLDEVMSALSEHYDREDSIAKSIKNAVTYPLIMAGMMVVVIIVLLVKVMPIFNQVFIQLGTEMTGFSRTLMGIGNAINRYSIVFVVILVVIAALILFGTRTAGGKQMSRNIGYKFRFTRVIYEEIAACRFASGMALTLSSGLNPERSMELVSALNDDVHFQKKIDACQSLIDEGQDLAEALHGTGILTGMYARMASIGAKTGSMDQVMDNIAGLYQDDIDTRMNNSLAVLEPTLVIALSLIVGVILLSVMLPLMGIMSSI</sequence>
<dbReference type="InterPro" id="IPR042094">
    <property type="entry name" value="T2SS_GspF_sf"/>
</dbReference>
<dbReference type="RefSeq" id="WP_050639307.1">
    <property type="nucleotide sequence ID" value="NZ_CABKUE010000006.1"/>
</dbReference>
<dbReference type="GO" id="GO:0005886">
    <property type="term" value="C:plasma membrane"/>
    <property type="evidence" value="ECO:0007669"/>
    <property type="project" value="UniProtKB-SubCell"/>
</dbReference>
<comment type="subcellular location">
    <subcellularLocation>
        <location evidence="1">Cell membrane</location>
        <topology evidence="1">Multi-pass membrane protein</topology>
    </subcellularLocation>
</comment>
<evidence type="ECO:0000313" key="10">
    <source>
        <dbReference type="Proteomes" id="UP000095544"/>
    </source>
</evidence>